<evidence type="ECO:0000313" key="2">
    <source>
        <dbReference type="Proteomes" id="UP001597045"/>
    </source>
</evidence>
<dbReference type="Proteomes" id="UP001597045">
    <property type="component" value="Unassembled WGS sequence"/>
</dbReference>
<protein>
    <recommendedName>
        <fullName evidence="3">Nuclear transport factor 2 family protein</fullName>
    </recommendedName>
</protein>
<comment type="caution">
    <text evidence="1">The sequence shown here is derived from an EMBL/GenBank/DDBJ whole genome shotgun (WGS) entry which is preliminary data.</text>
</comment>
<reference evidence="2" key="1">
    <citation type="journal article" date="2019" name="Int. J. Syst. Evol. Microbiol.">
        <title>The Global Catalogue of Microorganisms (GCM) 10K type strain sequencing project: providing services to taxonomists for standard genome sequencing and annotation.</title>
        <authorList>
            <consortium name="The Broad Institute Genomics Platform"/>
            <consortium name="The Broad Institute Genome Sequencing Center for Infectious Disease"/>
            <person name="Wu L."/>
            <person name="Ma J."/>
        </authorList>
    </citation>
    <scope>NUCLEOTIDE SEQUENCE [LARGE SCALE GENOMIC DNA]</scope>
    <source>
        <strain evidence="2">JCM 31486</strain>
    </source>
</reference>
<proteinExistence type="predicted"/>
<keyword evidence="2" id="KW-1185">Reference proteome</keyword>
<name>A0ABW3M361_9PSEU</name>
<accession>A0ABW3M361</accession>
<evidence type="ECO:0008006" key="3">
    <source>
        <dbReference type="Google" id="ProtNLM"/>
    </source>
</evidence>
<organism evidence="1 2">
    <name type="scientific">Kibdelosporangium lantanae</name>
    <dbReference type="NCBI Taxonomy" id="1497396"/>
    <lineage>
        <taxon>Bacteria</taxon>
        <taxon>Bacillati</taxon>
        <taxon>Actinomycetota</taxon>
        <taxon>Actinomycetes</taxon>
        <taxon>Pseudonocardiales</taxon>
        <taxon>Pseudonocardiaceae</taxon>
        <taxon>Kibdelosporangium</taxon>
    </lineage>
</organism>
<evidence type="ECO:0000313" key="1">
    <source>
        <dbReference type="EMBL" id="MFD1044727.1"/>
    </source>
</evidence>
<gene>
    <name evidence="1" type="ORF">ACFQ1S_03525</name>
</gene>
<dbReference type="EMBL" id="JBHTIS010000111">
    <property type="protein sequence ID" value="MFD1044727.1"/>
    <property type="molecule type" value="Genomic_DNA"/>
</dbReference>
<sequence>MLSSSRPTSSSRATAAYERFWQRIHDAAGRPESEWHLNEVAADPQLSTTTQGLQLLRQQSLTLYGMETAHVRTVTVDGDHATVVDCQDGSSAGQADAKTGSRKTVGVAHNPVNASLLRGPDGNWRVSNINYPGGEC</sequence>